<sequence length="924" mass="103688">MDPIVSAAATSAAKAVSAMAVRASAPAWRSIARAEVFEPAKLKKLEMWPELKKYRKKEAKLKKFLDGRLCAGLLESYALVLSSDMTSPDNLDAMRETFVLEFADAMDIEDAAGPEAALKLWHILTDIVSLSLQELRSRSHISEMDLLFYLRFSNHRDYESPLRTTLTQRLYIASNRPRRENVRTLVSTIKSLSTKTYSEMAMPHARENVRVDIDSLYITRKLAQLPASWEKSGAQSLIPSDLEYLPESDIANVRRVVVGSPGAGKSTYARRLLNQLARSAEDDAVPLHFELKRWPEGGGNLVELLTRRLQNQLHVELESSATSDLLDLGIALVVFDGLDEVIDPNERRSVVDSIESFGRRYPLVPIIVTTRRQGYESAPLDPLMFPSFVISDFDDDQVSEYAKSWFSLAPIYHDQDATSIAESFIEESVHVAELRSNPLMLSLMCLLYQHEGFIPHNITEVYEQCAELLFGRWDRVRNVRSALRSSTGAHRLVEEIALHFFKQQRSQGGESARVVKTIVKQFLLRHLVDDEFEADAEAERFVSYCCGRAWLLSKVGNSGSGEVLLGFSHRTFMEYFAACHYARSARDAEDLSQIIMGLLRAGSTDVIPQLALARFDERSADGVDDCLRYLVFRSRTLTVQYDARGLAFALRTLKSRTVAPRTRRALFTATLRALHDEGLNYKNSTVLRDLPWEMRPELTKLASELVKTEPTEKAGKEAAAGAVLYLKAERLKQKDTRWVLRNAPELLPEMVLWGEIRIDLVWKIAGQSCLIDLSRHNAARKEVCLLGHGLRFIATSGGIMPSIESMLNLARRDPRAIAPMSPSGVEVICDALRLLRDDQVRDFFVSRPYAGQPVKGFQNVCAATALEAHRYGLSDSVDLAILKGFGMALNDASGVTVDELLAIIRESVEIELNDRWLAYISTIA</sequence>
<dbReference type="InterPro" id="IPR007111">
    <property type="entry name" value="NACHT_NTPase"/>
</dbReference>
<dbReference type="Gene3D" id="3.40.50.300">
    <property type="entry name" value="P-loop containing nucleotide triphosphate hydrolases"/>
    <property type="match status" value="1"/>
</dbReference>
<evidence type="ECO:0000313" key="2">
    <source>
        <dbReference type="EMBL" id="GAA4775039.1"/>
    </source>
</evidence>
<feature type="domain" description="NACHT" evidence="1">
    <location>
        <begin position="253"/>
        <end position="341"/>
    </location>
</feature>
<reference evidence="3" key="1">
    <citation type="journal article" date="2019" name="Int. J. Syst. Evol. Microbiol.">
        <title>The Global Catalogue of Microorganisms (GCM) 10K type strain sequencing project: providing services to taxonomists for standard genome sequencing and annotation.</title>
        <authorList>
            <consortium name="The Broad Institute Genomics Platform"/>
            <consortium name="The Broad Institute Genome Sequencing Center for Infectious Disease"/>
            <person name="Wu L."/>
            <person name="Ma J."/>
        </authorList>
    </citation>
    <scope>NUCLEOTIDE SEQUENCE [LARGE SCALE GENOMIC DNA]</scope>
    <source>
        <strain evidence="3">JCM 17979</strain>
    </source>
</reference>
<dbReference type="Proteomes" id="UP001500928">
    <property type="component" value="Unassembled WGS sequence"/>
</dbReference>
<dbReference type="SUPFAM" id="SSF52540">
    <property type="entry name" value="P-loop containing nucleoside triphosphate hydrolases"/>
    <property type="match status" value="1"/>
</dbReference>
<protein>
    <recommendedName>
        <fullName evidence="1">NACHT domain-containing protein</fullName>
    </recommendedName>
</protein>
<dbReference type="Pfam" id="PF05729">
    <property type="entry name" value="NACHT"/>
    <property type="match status" value="1"/>
</dbReference>
<dbReference type="PANTHER" id="PTHR46844">
    <property type="entry name" value="SLR5058 PROTEIN"/>
    <property type="match status" value="1"/>
</dbReference>
<evidence type="ECO:0000313" key="3">
    <source>
        <dbReference type="Proteomes" id="UP001500928"/>
    </source>
</evidence>
<dbReference type="PROSITE" id="PS50837">
    <property type="entry name" value="NACHT"/>
    <property type="match status" value="1"/>
</dbReference>
<name>A0ABP9A6B5_9PSEU</name>
<dbReference type="PANTHER" id="PTHR46844:SF1">
    <property type="entry name" value="SLR5058 PROTEIN"/>
    <property type="match status" value="1"/>
</dbReference>
<evidence type="ECO:0000259" key="1">
    <source>
        <dbReference type="PROSITE" id="PS50837"/>
    </source>
</evidence>
<dbReference type="EMBL" id="BAABHO010000002">
    <property type="protein sequence ID" value="GAA4775039.1"/>
    <property type="molecule type" value="Genomic_DNA"/>
</dbReference>
<keyword evidence="3" id="KW-1185">Reference proteome</keyword>
<gene>
    <name evidence="2" type="ORF">GCM10023200_04400</name>
</gene>
<dbReference type="InterPro" id="IPR027417">
    <property type="entry name" value="P-loop_NTPase"/>
</dbReference>
<dbReference type="RefSeq" id="WP_345410729.1">
    <property type="nucleotide sequence ID" value="NZ_BAABHO010000002.1"/>
</dbReference>
<organism evidence="2 3">
    <name type="scientific">Actinomycetospora chlora</name>
    <dbReference type="NCBI Taxonomy" id="663608"/>
    <lineage>
        <taxon>Bacteria</taxon>
        <taxon>Bacillati</taxon>
        <taxon>Actinomycetota</taxon>
        <taxon>Actinomycetes</taxon>
        <taxon>Pseudonocardiales</taxon>
        <taxon>Pseudonocardiaceae</taxon>
        <taxon>Actinomycetospora</taxon>
    </lineage>
</organism>
<comment type="caution">
    <text evidence="2">The sequence shown here is derived from an EMBL/GenBank/DDBJ whole genome shotgun (WGS) entry which is preliminary data.</text>
</comment>
<accession>A0ABP9A6B5</accession>
<proteinExistence type="predicted"/>